<dbReference type="RefSeq" id="WP_155121045.1">
    <property type="nucleotide sequence ID" value="NZ_CP019655.1"/>
</dbReference>
<accession>A0A2L1UAV9</accession>
<dbReference type="EMBL" id="CP019655">
    <property type="protein sequence ID" value="AVF25231.1"/>
    <property type="molecule type" value="Genomic_DNA"/>
</dbReference>
<sequence>MKQVHFDQLFDDVWNETLDECIHAIEIPTRTIHYSLEAVLEHLEAGEQTL</sequence>
<name>A0A2L1UAV9_9BACL</name>
<gene>
    <name evidence="1" type="ORF">ERICIII_01027</name>
</gene>
<protein>
    <submittedName>
        <fullName evidence="1">Uncharacterized protein</fullName>
    </submittedName>
</protein>
<dbReference type="GeneID" id="64221218"/>
<dbReference type="Proteomes" id="UP000239833">
    <property type="component" value="Chromosome"/>
</dbReference>
<reference evidence="2" key="1">
    <citation type="submission" date="2017-02" db="EMBL/GenBank/DDBJ databases">
        <title>Delineation of Paenibacillus larvae strains originating from foulbrood outbreaks.</title>
        <authorList>
            <person name="Beims H."/>
            <person name="Bunk B."/>
            <person name="Sproeer C."/>
            <person name="Mohr K.I."/>
            <person name="Pradella S."/>
            <person name="Guenther G."/>
            <person name="Rohde M."/>
            <person name="von der Ohe W."/>
            <person name="Steinert M."/>
        </authorList>
    </citation>
    <scope>NUCLEOTIDE SEQUENCE [LARGE SCALE GENOMIC DNA]</scope>
    <source>
        <strain evidence="2">Eric_III</strain>
    </source>
</reference>
<proteinExistence type="predicted"/>
<evidence type="ECO:0000313" key="1">
    <source>
        <dbReference type="EMBL" id="AVF25231.1"/>
    </source>
</evidence>
<dbReference type="AlphaFoldDB" id="A0A2L1UAV9"/>
<organism evidence="1 2">
    <name type="scientific">Paenibacillus larvae subsp. larvae</name>
    <dbReference type="NCBI Taxonomy" id="147375"/>
    <lineage>
        <taxon>Bacteria</taxon>
        <taxon>Bacillati</taxon>
        <taxon>Bacillota</taxon>
        <taxon>Bacilli</taxon>
        <taxon>Bacillales</taxon>
        <taxon>Paenibacillaceae</taxon>
        <taxon>Paenibacillus</taxon>
    </lineage>
</organism>
<evidence type="ECO:0000313" key="2">
    <source>
        <dbReference type="Proteomes" id="UP000239833"/>
    </source>
</evidence>